<dbReference type="Proteomes" id="UP000253551">
    <property type="component" value="Unassembled WGS sequence"/>
</dbReference>
<feature type="compositionally biased region" description="Basic and acidic residues" evidence="1">
    <location>
        <begin position="510"/>
        <end position="523"/>
    </location>
</feature>
<evidence type="ECO:0008006" key="6">
    <source>
        <dbReference type="Google" id="ProtNLM"/>
    </source>
</evidence>
<feature type="region of interest" description="Disordered" evidence="1">
    <location>
        <begin position="449"/>
        <end position="476"/>
    </location>
</feature>
<evidence type="ECO:0000259" key="3">
    <source>
        <dbReference type="PROSITE" id="PS51444"/>
    </source>
</evidence>
<dbReference type="Gene3D" id="1.20.58.2220">
    <property type="entry name" value="Formin, FH2 domain"/>
    <property type="match status" value="1"/>
</dbReference>
<proteinExistence type="predicted"/>
<dbReference type="PROSITE" id="PS51444">
    <property type="entry name" value="FH2"/>
    <property type="match status" value="1"/>
</dbReference>
<feature type="compositionally biased region" description="Low complexity" evidence="1">
    <location>
        <begin position="456"/>
        <end position="471"/>
    </location>
</feature>
<evidence type="ECO:0000256" key="1">
    <source>
        <dbReference type="SAM" id="MobiDB-lite"/>
    </source>
</evidence>
<dbReference type="InterPro" id="IPR051425">
    <property type="entry name" value="Formin_Homology"/>
</dbReference>
<sequence>TSSSSSIPSASSPPQQLPSASSLVSFSTPIISTRKELHHYPQVKLKNLQWQKLDAKLTEQTIWDMKENEHDTMEQLLNEKGAFEKLETMFPAKVNTFLEKKQLKVVDAKKNDTVVRFLTKEKNKNINIAILPKIKHFGSYKQVAQHIMMVDDKLCTEIFLINLITYLPTRDDDMVLMQKYVDGPEEECQKLDLPEQFIVEMMRMYRVQFWDKFEQLRKSLSVVLSASDSLRHSRAFKDLLLVILLLGNYMNASSVQGGAFGMKIGSINKLMDTKASEDSKLTLLHVLIGFVRREMPSTLHFIDDLKDIPEATRVMASITDIIQQYTDLRQGLKQLNIELDRFWRPKTDDIKEEGEENNDGEKDRFLSVMEEYQSSAVGRFEELEALYVNVDVKWKEVMTFYGDNPRTKRPDEFFGVIAQFLQSWKIAAAEELNYTKQKELEEKRLREMEEKRRKAMMASKRSSGSDTLSSLSEDDHEDRRLMDDLLEKLRSGETEKKLRQRRVRQRLRSLRNEETLQKSEKRSSNTKPLPTRLDRSVSISSTASSGHMLVISAEDLLRSLQQEDE</sequence>
<dbReference type="Gene3D" id="1.20.58.630">
    <property type="match status" value="1"/>
</dbReference>
<reference evidence="4 5" key="1">
    <citation type="journal article" date="2018" name="G3 (Bethesda)">
        <title>Phylogenetic and Phylogenomic Definition of Rhizopus Species.</title>
        <authorList>
            <person name="Gryganskyi A.P."/>
            <person name="Golan J."/>
            <person name="Dolatabadi S."/>
            <person name="Mondo S."/>
            <person name="Robb S."/>
            <person name="Idnurm A."/>
            <person name="Muszewska A."/>
            <person name="Steczkiewicz K."/>
            <person name="Masonjones S."/>
            <person name="Liao H.L."/>
            <person name="Gajdeczka M.T."/>
            <person name="Anike F."/>
            <person name="Vuek A."/>
            <person name="Anishchenko I.M."/>
            <person name="Voigt K."/>
            <person name="de Hoog G.S."/>
            <person name="Smith M.E."/>
            <person name="Heitman J."/>
            <person name="Vilgalys R."/>
            <person name="Stajich J.E."/>
        </authorList>
    </citation>
    <scope>NUCLEOTIDE SEQUENCE [LARGE SCALE GENOMIC DNA]</scope>
    <source>
        <strain evidence="4 5">LSU 92-RS-03</strain>
    </source>
</reference>
<name>A0A367K1V1_RHIST</name>
<dbReference type="PANTHER" id="PTHR45725:SF1">
    <property type="entry name" value="DISHEVELLED ASSOCIATED ACTIVATOR OF MORPHOGENESIS, ISOFORM D"/>
    <property type="match status" value="1"/>
</dbReference>
<protein>
    <recommendedName>
        <fullName evidence="6">FH2 domain-containing protein</fullName>
    </recommendedName>
</protein>
<dbReference type="InterPro" id="IPR015425">
    <property type="entry name" value="FH2_Formin"/>
</dbReference>
<dbReference type="EMBL" id="PJQM01002337">
    <property type="protein sequence ID" value="RCH96222.1"/>
    <property type="molecule type" value="Genomic_DNA"/>
</dbReference>
<dbReference type="OrthoDB" id="1104827at2759"/>
<feature type="region of interest" description="Disordered" evidence="1">
    <location>
        <begin position="496"/>
        <end position="548"/>
    </location>
</feature>
<dbReference type="SUPFAM" id="SSF101447">
    <property type="entry name" value="Formin homology 2 domain (FH2 domain)"/>
    <property type="match status" value="1"/>
</dbReference>
<evidence type="ECO:0000259" key="2">
    <source>
        <dbReference type="PROSITE" id="PS51231"/>
    </source>
</evidence>
<evidence type="ECO:0000313" key="5">
    <source>
        <dbReference type="Proteomes" id="UP000253551"/>
    </source>
</evidence>
<dbReference type="Gene3D" id="6.10.30.50">
    <property type="match status" value="1"/>
</dbReference>
<dbReference type="STRING" id="4846.A0A367K1V1"/>
<dbReference type="Pfam" id="PF02181">
    <property type="entry name" value="FH2"/>
    <property type="match status" value="1"/>
</dbReference>
<keyword evidence="5" id="KW-1185">Reference proteome</keyword>
<organism evidence="4 5">
    <name type="scientific">Rhizopus stolonifer</name>
    <name type="common">Rhizopus nigricans</name>
    <dbReference type="NCBI Taxonomy" id="4846"/>
    <lineage>
        <taxon>Eukaryota</taxon>
        <taxon>Fungi</taxon>
        <taxon>Fungi incertae sedis</taxon>
        <taxon>Mucoromycota</taxon>
        <taxon>Mucoromycotina</taxon>
        <taxon>Mucoromycetes</taxon>
        <taxon>Mucorales</taxon>
        <taxon>Mucorineae</taxon>
        <taxon>Rhizopodaceae</taxon>
        <taxon>Rhizopus</taxon>
    </lineage>
</organism>
<feature type="compositionally biased region" description="Basic residues" evidence="1">
    <location>
        <begin position="498"/>
        <end position="509"/>
    </location>
</feature>
<dbReference type="PROSITE" id="PS51231">
    <property type="entry name" value="DAD"/>
    <property type="match status" value="1"/>
</dbReference>
<accession>A0A367K1V1</accession>
<comment type="caution">
    <text evidence="4">The sequence shown here is derived from an EMBL/GenBank/DDBJ whole genome shotgun (WGS) entry which is preliminary data.</text>
</comment>
<feature type="region of interest" description="Disordered" evidence="1">
    <location>
        <begin position="1"/>
        <end position="21"/>
    </location>
</feature>
<dbReference type="InterPro" id="IPR042201">
    <property type="entry name" value="FH2_Formin_sf"/>
</dbReference>
<feature type="non-terminal residue" evidence="4">
    <location>
        <position position="1"/>
    </location>
</feature>
<dbReference type="SMART" id="SM00498">
    <property type="entry name" value="FH2"/>
    <property type="match status" value="1"/>
</dbReference>
<dbReference type="InterPro" id="IPR014767">
    <property type="entry name" value="DAD_dom"/>
</dbReference>
<gene>
    <name evidence="4" type="ORF">CU098_003906</name>
</gene>
<evidence type="ECO:0000313" key="4">
    <source>
        <dbReference type="EMBL" id="RCH96222.1"/>
    </source>
</evidence>
<dbReference type="AlphaFoldDB" id="A0A367K1V1"/>
<feature type="domain" description="DAD" evidence="2">
    <location>
        <begin position="475"/>
        <end position="507"/>
    </location>
</feature>
<feature type="domain" description="FH2" evidence="3">
    <location>
        <begin position="35"/>
        <end position="450"/>
    </location>
</feature>
<dbReference type="PANTHER" id="PTHR45725">
    <property type="entry name" value="FORMIN HOMOLOGY 2 FAMILY MEMBER"/>
    <property type="match status" value="1"/>
</dbReference>